<protein>
    <submittedName>
        <fullName evidence="1">Uncharacterized protein</fullName>
    </submittedName>
</protein>
<organism evidence="1 2">
    <name type="scientific">Laribacter hongkongensis</name>
    <dbReference type="NCBI Taxonomy" id="168471"/>
    <lineage>
        <taxon>Bacteria</taxon>
        <taxon>Pseudomonadati</taxon>
        <taxon>Pseudomonadota</taxon>
        <taxon>Betaproteobacteria</taxon>
        <taxon>Neisseriales</taxon>
        <taxon>Aquaspirillaceae</taxon>
        <taxon>Laribacter</taxon>
    </lineage>
</organism>
<proteinExistence type="predicted"/>
<reference evidence="2" key="1">
    <citation type="submission" date="2017-06" db="EMBL/GenBank/DDBJ databases">
        <title>Whole genome sequence of Laribacter hongkongensis LHGZ1.</title>
        <authorList>
            <person name="Chen D."/>
            <person name="Wu H."/>
            <person name="Chen J."/>
        </authorList>
    </citation>
    <scope>NUCLEOTIDE SEQUENCE [LARGE SCALE GENOMIC DNA]</scope>
    <source>
        <strain evidence="2">LHGZ1</strain>
    </source>
</reference>
<dbReference type="RefSeq" id="WP_088860254.1">
    <property type="nucleotide sequence ID" value="NZ_CP022115.1"/>
</dbReference>
<evidence type="ECO:0000313" key="1">
    <source>
        <dbReference type="EMBL" id="ASJ23709.1"/>
    </source>
</evidence>
<gene>
    <name evidence="1" type="ORF">LHGZ1_0878</name>
</gene>
<accession>A0A248LGX6</accession>
<dbReference type="AlphaFoldDB" id="A0A248LGX6"/>
<sequence length="132" mass="14175">MSTTTTLGITPTDNPFHALAVAHAAMHEGCEFNKAAGCHVPAISRKDADLALGHAEQVLDDCTFGMQALGHLLRHHDGRLIGDTEDTLFQAGCLISLLANVQGHAVEAIESARCRLWAHDRIAATLRQEARS</sequence>
<dbReference type="Proteomes" id="UP000197424">
    <property type="component" value="Chromosome"/>
</dbReference>
<dbReference type="EMBL" id="CP022115">
    <property type="protein sequence ID" value="ASJ23709.1"/>
    <property type="molecule type" value="Genomic_DNA"/>
</dbReference>
<evidence type="ECO:0000313" key="2">
    <source>
        <dbReference type="Proteomes" id="UP000197424"/>
    </source>
</evidence>
<name>A0A248LGX6_9NEIS</name>